<name>C1FGG5_MICCC</name>
<protein>
    <submittedName>
        <fullName evidence="2">Uncharacterized protein</fullName>
    </submittedName>
</protein>
<evidence type="ECO:0000313" key="3">
    <source>
        <dbReference type="Proteomes" id="UP000002009"/>
    </source>
</evidence>
<feature type="region of interest" description="Disordered" evidence="1">
    <location>
        <begin position="104"/>
        <end position="173"/>
    </location>
</feature>
<organism evidence="2 3">
    <name type="scientific">Micromonas commoda (strain RCC299 / NOUM17 / CCMP2709)</name>
    <name type="common">Picoplanktonic green alga</name>
    <dbReference type="NCBI Taxonomy" id="296587"/>
    <lineage>
        <taxon>Eukaryota</taxon>
        <taxon>Viridiplantae</taxon>
        <taxon>Chlorophyta</taxon>
        <taxon>Mamiellophyceae</taxon>
        <taxon>Mamiellales</taxon>
        <taxon>Mamiellaceae</taxon>
        <taxon>Micromonas</taxon>
    </lineage>
</organism>
<feature type="region of interest" description="Disordered" evidence="1">
    <location>
        <begin position="52"/>
        <end position="76"/>
    </location>
</feature>
<gene>
    <name evidence="2" type="ORF">MICPUN_60869</name>
</gene>
<feature type="compositionally biased region" description="Low complexity" evidence="1">
    <location>
        <begin position="156"/>
        <end position="166"/>
    </location>
</feature>
<dbReference type="EMBL" id="CP001575">
    <property type="protein sequence ID" value="ACO69255.1"/>
    <property type="molecule type" value="Genomic_DNA"/>
</dbReference>
<reference evidence="2 3" key="1">
    <citation type="journal article" date="2009" name="Science">
        <title>Green evolution and dynamic adaptations revealed by genomes of the marine picoeukaryotes Micromonas.</title>
        <authorList>
            <person name="Worden A.Z."/>
            <person name="Lee J.H."/>
            <person name="Mock T."/>
            <person name="Rouze P."/>
            <person name="Simmons M.P."/>
            <person name="Aerts A.L."/>
            <person name="Allen A.E."/>
            <person name="Cuvelier M.L."/>
            <person name="Derelle E."/>
            <person name="Everett M.V."/>
            <person name="Foulon E."/>
            <person name="Grimwood J."/>
            <person name="Gundlach H."/>
            <person name="Henrissat B."/>
            <person name="Napoli C."/>
            <person name="McDonald S.M."/>
            <person name="Parker M.S."/>
            <person name="Rombauts S."/>
            <person name="Salamov A."/>
            <person name="Von Dassow P."/>
            <person name="Badger J.H."/>
            <person name="Coutinho P.M."/>
            <person name="Demir E."/>
            <person name="Dubchak I."/>
            <person name="Gentemann C."/>
            <person name="Eikrem W."/>
            <person name="Gready J.E."/>
            <person name="John U."/>
            <person name="Lanier W."/>
            <person name="Lindquist E.A."/>
            <person name="Lucas S."/>
            <person name="Mayer K.F."/>
            <person name="Moreau H."/>
            <person name="Not F."/>
            <person name="Otillar R."/>
            <person name="Panaud O."/>
            <person name="Pangilinan J."/>
            <person name="Paulsen I."/>
            <person name="Piegu B."/>
            <person name="Poliakov A."/>
            <person name="Robbens S."/>
            <person name="Schmutz J."/>
            <person name="Toulza E."/>
            <person name="Wyss T."/>
            <person name="Zelensky A."/>
            <person name="Zhou K."/>
            <person name="Armbrust E.V."/>
            <person name="Bhattacharya D."/>
            <person name="Goodenough U.W."/>
            <person name="Van de Peer Y."/>
            <person name="Grigoriev I.V."/>
        </authorList>
    </citation>
    <scope>NUCLEOTIDE SEQUENCE [LARGE SCALE GENOMIC DNA]</scope>
    <source>
        <strain evidence="3">RCC299 / NOUM17</strain>
    </source>
</reference>
<sequence length="432" mass="44702">MHSTALASLAGVRPVAVLPARGIRAPRASDARGGRTRRVVAMISTRRTAVCVPSARRRRDAPSRPLAASGADGADVDDDVDALATRLESLKAKSRSMLDEASQLEAGIDASENDEVISESTRFKRAPKSSPGLPTGKMGVSTADAVADQATGSGWSKSPQSQSQSQPPQPPTTNALLAGVIAIGGLAAAGAASAAGVAAGSEPVLAVAGAAAGFALLKAGQFIGSNLKEKAVPSLGQQEGKAKAKEGAASKAGGGGYVAPKQAAAATKIDEKKAAARAAAASKDADAILAASSFVSSSDLDKERLRRALRTIASTQKSTVTAAAIGAAKVPAGYVNNEQERKIYEIKQRSKQLLPLNEFMAKYGPSDEAYGKARKEAKELLAPGNVTWKPRDTWLKVILWDCICYPLQVPFLFLAWLLGFSWGENPPPPKSA</sequence>
<evidence type="ECO:0000313" key="2">
    <source>
        <dbReference type="EMBL" id="ACO69255.1"/>
    </source>
</evidence>
<dbReference type="AlphaFoldDB" id="C1FGG5"/>
<dbReference type="KEGG" id="mis:MICPUN_60869"/>
<dbReference type="Proteomes" id="UP000002009">
    <property type="component" value="Chromosome 8"/>
</dbReference>
<accession>C1FGG5</accession>
<dbReference type="InParanoid" id="C1FGG5"/>
<dbReference type="RefSeq" id="XP_002507997.1">
    <property type="nucleotide sequence ID" value="XM_002507951.1"/>
</dbReference>
<feature type="compositionally biased region" description="Low complexity" evidence="1">
    <location>
        <begin position="63"/>
        <end position="73"/>
    </location>
</feature>
<dbReference type="GeneID" id="8245631"/>
<evidence type="ECO:0000256" key="1">
    <source>
        <dbReference type="SAM" id="MobiDB-lite"/>
    </source>
</evidence>
<keyword evidence="3" id="KW-1185">Reference proteome</keyword>
<proteinExistence type="predicted"/>